<proteinExistence type="predicted"/>
<dbReference type="AlphaFoldDB" id="A0A9N9C2I8"/>
<feature type="coiled-coil region" evidence="1">
    <location>
        <begin position="144"/>
        <end position="186"/>
    </location>
</feature>
<comment type="caution">
    <text evidence="2">The sequence shown here is derived from an EMBL/GenBank/DDBJ whole genome shotgun (WGS) entry which is preliminary data.</text>
</comment>
<dbReference type="SUPFAM" id="SSF52540">
    <property type="entry name" value="P-loop containing nucleoside triphosphate hydrolases"/>
    <property type="match status" value="1"/>
</dbReference>
<sequence>MTKNIIVIGRTGSGKSTLANVLTNTSIFKEGSYGSSETENCQVGKVLSEIEKVIKSVKELSKVLLVVDNNSFTEGEKEIFKLLESVLGNEIDKYTTIVRTNFVNFEDENSCAEDSKFLIEEITKFSISFTSCKVIHMDNPSINISESSKNAEKLINLNKQTREESRKKLLENLKEERCQIAMEENERFETIESPTEEIGKGKLKCQIL</sequence>
<dbReference type="OrthoDB" id="8954335at2759"/>
<evidence type="ECO:0000313" key="2">
    <source>
        <dbReference type="EMBL" id="CAG8586552.1"/>
    </source>
</evidence>
<reference evidence="2" key="1">
    <citation type="submission" date="2021-06" db="EMBL/GenBank/DDBJ databases">
        <authorList>
            <person name="Kallberg Y."/>
            <person name="Tangrot J."/>
            <person name="Rosling A."/>
        </authorList>
    </citation>
    <scope>NUCLEOTIDE SEQUENCE</scope>
    <source>
        <strain evidence="2">IA702</strain>
    </source>
</reference>
<dbReference type="Gene3D" id="3.40.50.300">
    <property type="entry name" value="P-loop containing nucleotide triphosphate hydrolases"/>
    <property type="match status" value="2"/>
</dbReference>
<keyword evidence="1" id="KW-0175">Coiled coil</keyword>
<keyword evidence="3" id="KW-1185">Reference proteome</keyword>
<name>A0A9N9C2I8_9GLOM</name>
<dbReference type="Proteomes" id="UP000789572">
    <property type="component" value="Unassembled WGS sequence"/>
</dbReference>
<evidence type="ECO:0000256" key="1">
    <source>
        <dbReference type="SAM" id="Coils"/>
    </source>
</evidence>
<dbReference type="EMBL" id="CAJVPJ010001324">
    <property type="protein sequence ID" value="CAG8586552.1"/>
    <property type="molecule type" value="Genomic_DNA"/>
</dbReference>
<protein>
    <submittedName>
        <fullName evidence="2">8975_t:CDS:1</fullName>
    </submittedName>
</protein>
<organism evidence="2 3">
    <name type="scientific">Paraglomus occultum</name>
    <dbReference type="NCBI Taxonomy" id="144539"/>
    <lineage>
        <taxon>Eukaryota</taxon>
        <taxon>Fungi</taxon>
        <taxon>Fungi incertae sedis</taxon>
        <taxon>Mucoromycota</taxon>
        <taxon>Glomeromycotina</taxon>
        <taxon>Glomeromycetes</taxon>
        <taxon>Paraglomerales</taxon>
        <taxon>Paraglomeraceae</taxon>
        <taxon>Paraglomus</taxon>
    </lineage>
</organism>
<accession>A0A9N9C2I8</accession>
<evidence type="ECO:0000313" key="3">
    <source>
        <dbReference type="Proteomes" id="UP000789572"/>
    </source>
</evidence>
<dbReference type="InterPro" id="IPR027417">
    <property type="entry name" value="P-loop_NTPase"/>
</dbReference>
<gene>
    <name evidence="2" type="ORF">POCULU_LOCUS6754</name>
</gene>